<dbReference type="Gene3D" id="2.70.98.70">
    <property type="match status" value="1"/>
</dbReference>
<dbReference type="EMBL" id="JAROCD010000007">
    <property type="protein sequence ID" value="MDN4602508.1"/>
    <property type="molecule type" value="Genomic_DNA"/>
</dbReference>
<dbReference type="InterPro" id="IPR008929">
    <property type="entry name" value="Chondroitin_lyas"/>
</dbReference>
<accession>A0ABT8JBQ5</accession>
<evidence type="ECO:0000259" key="2">
    <source>
        <dbReference type="Pfam" id="PF07940"/>
    </source>
</evidence>
<protein>
    <submittedName>
        <fullName evidence="3">Heparinase II/III family protein</fullName>
    </submittedName>
</protein>
<proteinExistence type="predicted"/>
<dbReference type="Proteomes" id="UP001174205">
    <property type="component" value="Unassembled WGS sequence"/>
</dbReference>
<name>A0ABT8JBQ5_9BACL</name>
<feature type="domain" description="Heparinase II/III-like C-terminal" evidence="2">
    <location>
        <begin position="428"/>
        <end position="539"/>
    </location>
</feature>
<organism evidence="3 4">
    <name type="scientific">Paenibacillus vandeheii</name>
    <dbReference type="NCBI Taxonomy" id="3035917"/>
    <lineage>
        <taxon>Bacteria</taxon>
        <taxon>Bacillati</taxon>
        <taxon>Bacillota</taxon>
        <taxon>Bacilli</taxon>
        <taxon>Bacillales</taxon>
        <taxon>Paenibacillaceae</taxon>
        <taxon>Paenibacillus</taxon>
    </lineage>
</organism>
<dbReference type="InterPro" id="IPR012480">
    <property type="entry name" value="Hepar_II_III_C"/>
</dbReference>
<dbReference type="SUPFAM" id="SSF48230">
    <property type="entry name" value="Chondroitin AC/alginate lyase"/>
    <property type="match status" value="1"/>
</dbReference>
<comment type="caution">
    <text evidence="3">The sequence shown here is derived from an EMBL/GenBank/DDBJ whole genome shotgun (WGS) entry which is preliminary data.</text>
</comment>
<gene>
    <name evidence="3" type="ORF">P5G61_14835</name>
</gene>
<evidence type="ECO:0000313" key="3">
    <source>
        <dbReference type="EMBL" id="MDN4602508.1"/>
    </source>
</evidence>
<comment type="subcellular location">
    <subcellularLocation>
        <location evidence="1">Cell envelope</location>
    </subcellularLocation>
</comment>
<evidence type="ECO:0000313" key="4">
    <source>
        <dbReference type="Proteomes" id="UP001174205"/>
    </source>
</evidence>
<dbReference type="Pfam" id="PF07940">
    <property type="entry name" value="Hepar_II_III_C"/>
    <property type="match status" value="1"/>
</dbReference>
<evidence type="ECO:0000256" key="1">
    <source>
        <dbReference type="ARBA" id="ARBA00004196"/>
    </source>
</evidence>
<reference evidence="3" key="1">
    <citation type="submission" date="2023-03" db="EMBL/GenBank/DDBJ databases">
        <title>MT1 and MT2 Draft Genomes of Novel Species.</title>
        <authorList>
            <person name="Venkateswaran K."/>
        </authorList>
    </citation>
    <scope>NUCLEOTIDE SEQUENCE</scope>
    <source>
        <strain evidence="3">F6_3S_P_1C</strain>
    </source>
</reference>
<sequence>MENTNQSKESSIQMPDSSVIQRVVHRITNGGQGDQHIYPAPTRASVSSTDSIEQALLQPELASFYIDLKAYGERALNESLPSLSFGLYRKFGDTGERKLYEDAYFERRGRLAAIALLAVDSNAPRWIETLEDMLWDVCGEYTWCLPAHLGTGGVEQVNGNIDLFAAETVHMLAEIVTIHADRLDTRIIQRIRAEAERRIFAPLYREKRAYHWQGADHNWSAVCSGCCGMAGLLLLEEEAILTESVVQTIRSMQAFLSGYGMDGGCAEGIGYWVYGFGYFVYYADMLREYSEGELDLLNDSKIAAIAAFPLRVHLSGGTFVNYSDSAEQQEIPSGLLSLLASRFGIKVDLPFHIPLFTDDPCHRWGHLLRNVLWSSSAMVLQEAGVVPAERGIILDDLGWMIAKGVLDSASSDVTRDEPLTTAFSVKAGHNEEPHNHNDLGQFILHCGGENILCDPGAGLYTQAYFSPGREQLFHISSSGHNVPRIEGKEQSSGRQAQALVLEAKVSDDDCTLDACLELTAAYPEAASLACYTRQLHWSGSTKDFGTVAELRLKDRFQWKSRAASSSSTLFSVGEQQRPSVTERFMSRKVPERVHEGQIQWQGEQATVGMTYDANQWQADIEIINTVDHDNMPVTFYRTSLEWRDQPDNRNVRSGSDEVNPLETVCELKFTVEPK</sequence>
<dbReference type="Gene3D" id="1.50.10.100">
    <property type="entry name" value="Chondroitin AC/alginate lyase"/>
    <property type="match status" value="1"/>
</dbReference>
<keyword evidence="4" id="KW-1185">Reference proteome</keyword>
<dbReference type="RefSeq" id="WP_301247261.1">
    <property type="nucleotide sequence ID" value="NZ_JAROCD010000007.1"/>
</dbReference>